<evidence type="ECO:0000313" key="1">
    <source>
        <dbReference type="EMBL" id="PKI39216.1"/>
    </source>
</evidence>
<keyword evidence="2" id="KW-1185">Reference proteome</keyword>
<dbReference type="AlphaFoldDB" id="A0A2I0I709"/>
<gene>
    <name evidence="1" type="ORF">CRG98_040385</name>
</gene>
<comment type="caution">
    <text evidence="1">The sequence shown here is derived from an EMBL/GenBank/DDBJ whole genome shotgun (WGS) entry which is preliminary data.</text>
</comment>
<sequence>MPRESTRAITVSPSLGQHIRLREYKRLVVPSFSTLFNSKNTSHFAPQYHASHIVLVGKSRVSLTIHSISDVFSRAMDTGPVHEVIVQIHTTVPSSVVTGLANQNAHLYSTVRFMSMHVAVHSRSLRLRLTLHAKRDGRGAARAPDGKHLDADSIIPLVGQSRSRILSFCPSPPSSIEENPGQR</sequence>
<protein>
    <submittedName>
        <fullName evidence="1">Uncharacterized protein</fullName>
    </submittedName>
</protein>
<dbReference type="EMBL" id="PGOL01003845">
    <property type="protein sequence ID" value="PKI39216.1"/>
    <property type="molecule type" value="Genomic_DNA"/>
</dbReference>
<reference evidence="1 2" key="1">
    <citation type="submission" date="2017-11" db="EMBL/GenBank/DDBJ databases">
        <title>De-novo sequencing of pomegranate (Punica granatum L.) genome.</title>
        <authorList>
            <person name="Akparov Z."/>
            <person name="Amiraslanov A."/>
            <person name="Hajiyeva S."/>
            <person name="Abbasov M."/>
            <person name="Kaur K."/>
            <person name="Hamwieh A."/>
            <person name="Solovyev V."/>
            <person name="Salamov A."/>
            <person name="Braich B."/>
            <person name="Kosarev P."/>
            <person name="Mahmoud A."/>
            <person name="Hajiyev E."/>
            <person name="Babayeva S."/>
            <person name="Izzatullayeva V."/>
            <person name="Mammadov A."/>
            <person name="Mammadov A."/>
            <person name="Sharifova S."/>
            <person name="Ojaghi J."/>
            <person name="Eynullazada K."/>
            <person name="Bayramov B."/>
            <person name="Abdulazimova A."/>
            <person name="Shahmuradov I."/>
        </authorList>
    </citation>
    <scope>NUCLEOTIDE SEQUENCE [LARGE SCALE GENOMIC DNA]</scope>
    <source>
        <strain evidence="2">cv. AG2017</strain>
        <tissue evidence="1">Leaf</tissue>
    </source>
</reference>
<dbReference type="Proteomes" id="UP000233551">
    <property type="component" value="Unassembled WGS sequence"/>
</dbReference>
<name>A0A2I0I709_PUNGR</name>
<proteinExistence type="predicted"/>
<evidence type="ECO:0000313" key="2">
    <source>
        <dbReference type="Proteomes" id="UP000233551"/>
    </source>
</evidence>
<organism evidence="1 2">
    <name type="scientific">Punica granatum</name>
    <name type="common">Pomegranate</name>
    <dbReference type="NCBI Taxonomy" id="22663"/>
    <lineage>
        <taxon>Eukaryota</taxon>
        <taxon>Viridiplantae</taxon>
        <taxon>Streptophyta</taxon>
        <taxon>Embryophyta</taxon>
        <taxon>Tracheophyta</taxon>
        <taxon>Spermatophyta</taxon>
        <taxon>Magnoliopsida</taxon>
        <taxon>eudicotyledons</taxon>
        <taxon>Gunneridae</taxon>
        <taxon>Pentapetalae</taxon>
        <taxon>rosids</taxon>
        <taxon>malvids</taxon>
        <taxon>Myrtales</taxon>
        <taxon>Lythraceae</taxon>
        <taxon>Punica</taxon>
    </lineage>
</organism>
<accession>A0A2I0I709</accession>